<protein>
    <recommendedName>
        <fullName evidence="5">DUF2541 family protein</fullName>
    </recommendedName>
</protein>
<accession>A0ABS7PKG1</accession>
<keyword evidence="4" id="KW-1185">Reference proteome</keyword>
<feature type="region of interest" description="Disordered" evidence="1">
    <location>
        <begin position="20"/>
        <end position="59"/>
    </location>
</feature>
<organism evidence="3 4">
    <name type="scientific">Sphingomonas colocasiae</name>
    <dbReference type="NCBI Taxonomy" id="1848973"/>
    <lineage>
        <taxon>Bacteria</taxon>
        <taxon>Pseudomonadati</taxon>
        <taxon>Pseudomonadota</taxon>
        <taxon>Alphaproteobacteria</taxon>
        <taxon>Sphingomonadales</taxon>
        <taxon>Sphingomonadaceae</taxon>
        <taxon>Sphingomonas</taxon>
    </lineage>
</organism>
<evidence type="ECO:0000256" key="1">
    <source>
        <dbReference type="SAM" id="MobiDB-lite"/>
    </source>
</evidence>
<evidence type="ECO:0008006" key="5">
    <source>
        <dbReference type="Google" id="ProtNLM"/>
    </source>
</evidence>
<comment type="caution">
    <text evidence="3">The sequence shown here is derived from an EMBL/GenBank/DDBJ whole genome shotgun (WGS) entry which is preliminary data.</text>
</comment>
<keyword evidence="2" id="KW-0732">Signal</keyword>
<feature type="compositionally biased region" description="Pro residues" evidence="1">
    <location>
        <begin position="31"/>
        <end position="41"/>
    </location>
</feature>
<reference evidence="3 4" key="1">
    <citation type="submission" date="2021-08" db="EMBL/GenBank/DDBJ databases">
        <authorList>
            <person name="Tuo L."/>
        </authorList>
    </citation>
    <scope>NUCLEOTIDE SEQUENCE [LARGE SCALE GENOMIC DNA]</scope>
    <source>
        <strain evidence="3 4">JCM 31229</strain>
    </source>
</reference>
<dbReference type="Proteomes" id="UP000706039">
    <property type="component" value="Unassembled WGS sequence"/>
</dbReference>
<evidence type="ECO:0000313" key="4">
    <source>
        <dbReference type="Proteomes" id="UP000706039"/>
    </source>
</evidence>
<gene>
    <name evidence="3" type="ORF">K7G82_05470</name>
</gene>
<proteinExistence type="predicted"/>
<evidence type="ECO:0000313" key="3">
    <source>
        <dbReference type="EMBL" id="MBY8821731.1"/>
    </source>
</evidence>
<sequence>MKPFALLATIALLGGTGIAAAQQPQHHRPPPRPPLPGPNPGHNPGQGPGGSWTTIGHTTVGAGRDRDVIRVRGNDRHRQIRVCALNRSIEMRDLDVRFANGGRQDIRVRQIIRAGSCTAPRDLNGRRRNMQSVQIVYSRIRGILPVVRIQAR</sequence>
<feature type="signal peptide" evidence="2">
    <location>
        <begin position="1"/>
        <end position="21"/>
    </location>
</feature>
<dbReference type="EMBL" id="JAINVV010000003">
    <property type="protein sequence ID" value="MBY8821731.1"/>
    <property type="molecule type" value="Genomic_DNA"/>
</dbReference>
<evidence type="ECO:0000256" key="2">
    <source>
        <dbReference type="SAM" id="SignalP"/>
    </source>
</evidence>
<name>A0ABS7PKG1_9SPHN</name>
<dbReference type="RefSeq" id="WP_222988820.1">
    <property type="nucleotide sequence ID" value="NZ_JAINVV010000003.1"/>
</dbReference>
<feature type="chain" id="PRO_5047252582" description="DUF2541 family protein" evidence="2">
    <location>
        <begin position="22"/>
        <end position="152"/>
    </location>
</feature>